<dbReference type="EMBL" id="JACCGK010000007">
    <property type="protein sequence ID" value="NYT72742.1"/>
    <property type="molecule type" value="Genomic_DNA"/>
</dbReference>
<keyword evidence="1" id="KW-1133">Transmembrane helix</keyword>
<name>A0A7Z0SLP5_9GAMM</name>
<keyword evidence="1" id="KW-0472">Membrane</keyword>
<dbReference type="AlphaFoldDB" id="A0A7Z0SLP5"/>
<organism evidence="2 3">
    <name type="scientific">Vreelandella sedimenti</name>
    <dbReference type="NCBI Taxonomy" id="2729618"/>
    <lineage>
        <taxon>Bacteria</taxon>
        <taxon>Pseudomonadati</taxon>
        <taxon>Pseudomonadota</taxon>
        <taxon>Gammaproteobacteria</taxon>
        <taxon>Oceanospirillales</taxon>
        <taxon>Halomonadaceae</taxon>
        <taxon>Vreelandella</taxon>
    </lineage>
</organism>
<protein>
    <recommendedName>
        <fullName evidence="4">DUF4870 domain-containing protein</fullName>
    </recommendedName>
</protein>
<accession>A0A7Z0SLP5</accession>
<gene>
    <name evidence="2" type="ORF">HZU72_09915</name>
</gene>
<feature type="transmembrane region" description="Helical" evidence="1">
    <location>
        <begin position="40"/>
        <end position="63"/>
    </location>
</feature>
<evidence type="ECO:0000256" key="1">
    <source>
        <dbReference type="SAM" id="Phobius"/>
    </source>
</evidence>
<evidence type="ECO:0000313" key="2">
    <source>
        <dbReference type="EMBL" id="NYT72742.1"/>
    </source>
</evidence>
<sequence>MRLSMAITPPSMPSVAQSEASLTTDAPNSFKKCRGRGVAIIVYMLFLGSVLAIVTAPIGALIAHMKKNDAEEWVASHLQFQIRTFWLGLLGGVLFTAIWHLLGWIGLPAVAPWALGYLYFTACLIWMVGRCGVGITHLTNNRPIANPRSLAFGGARVTLADR</sequence>
<keyword evidence="1" id="KW-0812">Transmembrane</keyword>
<dbReference type="Proteomes" id="UP000520876">
    <property type="component" value="Unassembled WGS sequence"/>
</dbReference>
<proteinExistence type="predicted"/>
<feature type="transmembrane region" description="Helical" evidence="1">
    <location>
        <begin position="84"/>
        <end position="105"/>
    </location>
</feature>
<evidence type="ECO:0008006" key="4">
    <source>
        <dbReference type="Google" id="ProtNLM"/>
    </source>
</evidence>
<reference evidence="2 3" key="1">
    <citation type="submission" date="2020-07" db="EMBL/GenBank/DDBJ databases">
        <title>Halomonas sp. QX-2 draft genome sequence.</title>
        <authorList>
            <person name="Qiu X."/>
        </authorList>
    </citation>
    <scope>NUCLEOTIDE SEQUENCE [LARGE SCALE GENOMIC DNA]</scope>
    <source>
        <strain evidence="2 3">QX-2</strain>
    </source>
</reference>
<evidence type="ECO:0000313" key="3">
    <source>
        <dbReference type="Proteomes" id="UP000520876"/>
    </source>
</evidence>
<comment type="caution">
    <text evidence="2">The sequence shown here is derived from an EMBL/GenBank/DDBJ whole genome shotgun (WGS) entry which is preliminary data.</text>
</comment>
<keyword evidence="3" id="KW-1185">Reference proteome</keyword>
<feature type="transmembrane region" description="Helical" evidence="1">
    <location>
        <begin position="117"/>
        <end position="138"/>
    </location>
</feature>